<dbReference type="GO" id="GO:0015031">
    <property type="term" value="P:protein transport"/>
    <property type="evidence" value="ECO:0007669"/>
    <property type="project" value="UniProtKB-KW"/>
</dbReference>
<organism evidence="8 9">
    <name type="scientific">Smittium megazygosporum</name>
    <dbReference type="NCBI Taxonomy" id="133381"/>
    <lineage>
        <taxon>Eukaryota</taxon>
        <taxon>Fungi</taxon>
        <taxon>Fungi incertae sedis</taxon>
        <taxon>Zoopagomycota</taxon>
        <taxon>Kickxellomycotina</taxon>
        <taxon>Harpellomycetes</taxon>
        <taxon>Harpellales</taxon>
        <taxon>Legeriomycetaceae</taxon>
        <taxon>Smittium</taxon>
    </lineage>
</organism>
<evidence type="ECO:0000256" key="3">
    <source>
        <dbReference type="ARBA" id="ARBA00022927"/>
    </source>
</evidence>
<comment type="function">
    <text evidence="4">Component of the exocyst complex involved in the docking of exocytic vesicles with fusion sites on the plasma membrane.</text>
</comment>
<dbReference type="Pfam" id="PF04048">
    <property type="entry name" value="Sec8_N"/>
    <property type="match status" value="1"/>
</dbReference>
<evidence type="ECO:0000259" key="6">
    <source>
        <dbReference type="Pfam" id="PF04048"/>
    </source>
</evidence>
<keyword evidence="1 4" id="KW-0813">Transport</keyword>
<dbReference type="InterPro" id="IPR048630">
    <property type="entry name" value="Sec8_M"/>
</dbReference>
<dbReference type="InterPro" id="IPR007191">
    <property type="entry name" value="Sec8_exocyst_N"/>
</dbReference>
<dbReference type="GO" id="GO:0000145">
    <property type="term" value="C:exocyst"/>
    <property type="evidence" value="ECO:0007669"/>
    <property type="project" value="UniProtKB-UniRule"/>
</dbReference>
<dbReference type="AlphaFoldDB" id="A0A2T9ZA87"/>
<keyword evidence="2 4" id="KW-0268">Exocytosis</keyword>
<feature type="compositionally biased region" description="Low complexity" evidence="5">
    <location>
        <begin position="1011"/>
        <end position="1027"/>
    </location>
</feature>
<dbReference type="EMBL" id="MBFS01001019">
    <property type="protein sequence ID" value="PVV01513.1"/>
    <property type="molecule type" value="Genomic_DNA"/>
</dbReference>
<sequence length="1061" mass="122226">MSSSKDRKEQAIKKAEDELNRIDYKWSLIKSEKYNPVTVALQMLDTSSLGKSHQEFSKYHNRLNNSLKAISEEYYEGFNDSILTFSGLYDKLSTAAVSVRKTRASLINAKKMLIEPREDLNQLYTKSKQLSEIVALLTRIQEINRLPSEIKESIEKKQFLTAVSQLVQAIKFLFDPELRPIEALSELRQLMEREKDEITRVMIEELHNHIYLKSPYCVQGVEPIASNSASNKPFLQKRKSEKATKREKRGSFTVAKSGMYIFAFDQTLMDFLIRILEISVETNTSLEADSFAYVELLMESLLVLNKVDDAIDAINDRVRWELSNVVDNAISEVEYREKISEIASIGLITNESSTTSIKDQLVFQDLIRTFYSKLNAVLNYHDHLTEVIKNLNQREAYVATYDKRKDVKPKKIKLYNKTNLWNAMILMMLTYYLIPSAQNQGDVIEQTKISTGDSRYPKTLFVMRDNEYVREKVGKKYDTLMEKYQVLKGNAKDVHNVEIEDSVAVDHYSTDFATHKHKALVSPNIELAPILFSATSQFISEVSMPSQFILNGSRQDSIETFSDNSPDFLKRFYVQVFMPEAEAEINKVFYESLLTSDIFQPQYVYEDDIKRPIFKSASMFSPLVRSHQILHDSLGFDVEVDKWKSLVEIIEKYYDRVLSKYHDTINTNEGKNSTSAEWAKDDRLKKTLTRQFESKTKNKSHETEIHRLEKQVELEIDIIDTLKRERSLFYAELIFDYTKLVFLALLRQSLKHIHDTVYLIDELGTKRSSATSPNLRSSYAKIKNLLSFYLNLATECLVILRIEIISHVIYYLDLATREGRYFIEPNEEESQTAPNQYILALNADLNTIYEKMSMYLPENELSFLFDGISFVMANCLVANGKYIKSFNRLGCKKMLKNILCLQQNLTNISFLMENGLGKATIYYTLFEGELDSKNRGYILKHISENGSLFTFDQYKRIIDLVYEALSDEDGSMVSPEKERDRMAEYSSYISKLRNLVPLLESKASDSKLTRNLSGHSSSSKLNSSLTKTSQPSLKQAVSLSDIGLKSLNISKGNIFSQGLFK</sequence>
<feature type="domain" description="Exocyst complex component Sec8 N-terminal" evidence="6">
    <location>
        <begin position="16"/>
        <end position="152"/>
    </location>
</feature>
<name>A0A2T9ZA87_9FUNG</name>
<evidence type="ECO:0000313" key="9">
    <source>
        <dbReference type="Proteomes" id="UP000245609"/>
    </source>
</evidence>
<keyword evidence="9" id="KW-1185">Reference proteome</keyword>
<protein>
    <recommendedName>
        <fullName evidence="4">Exocyst complex component Sec8</fullName>
    </recommendedName>
</protein>
<dbReference type="STRING" id="133381.A0A2T9ZA87"/>
<dbReference type="PANTHER" id="PTHR14146">
    <property type="entry name" value="EXOCYST COMPLEX COMPONENT 4"/>
    <property type="match status" value="1"/>
</dbReference>
<accession>A0A2T9ZA87</accession>
<dbReference type="InterPro" id="IPR039682">
    <property type="entry name" value="Sec8/EXOC4"/>
</dbReference>
<dbReference type="OrthoDB" id="272977at2759"/>
<dbReference type="Proteomes" id="UP000245609">
    <property type="component" value="Unassembled WGS sequence"/>
</dbReference>
<dbReference type="GO" id="GO:0006893">
    <property type="term" value="P:Golgi to plasma membrane transport"/>
    <property type="evidence" value="ECO:0007669"/>
    <property type="project" value="TreeGrafter"/>
</dbReference>
<feature type="domain" description="Exocyst complex component Sec8 middle helical bundle" evidence="7">
    <location>
        <begin position="287"/>
        <end position="532"/>
    </location>
</feature>
<dbReference type="GO" id="GO:0006612">
    <property type="term" value="P:protein targeting to membrane"/>
    <property type="evidence" value="ECO:0007669"/>
    <property type="project" value="UniProtKB-UniRule"/>
</dbReference>
<gene>
    <name evidence="8" type="ORF">BB560_004068</name>
</gene>
<evidence type="ECO:0000256" key="4">
    <source>
        <dbReference type="RuleBase" id="RU367079"/>
    </source>
</evidence>
<evidence type="ECO:0000256" key="5">
    <source>
        <dbReference type="SAM" id="MobiDB-lite"/>
    </source>
</evidence>
<evidence type="ECO:0000256" key="2">
    <source>
        <dbReference type="ARBA" id="ARBA00022483"/>
    </source>
</evidence>
<dbReference type="Pfam" id="PF20652">
    <property type="entry name" value="Sec8_C"/>
    <property type="match status" value="1"/>
</dbReference>
<reference evidence="8 9" key="1">
    <citation type="journal article" date="2018" name="MBio">
        <title>Comparative Genomics Reveals the Core Gene Toolbox for the Fungus-Insect Symbiosis.</title>
        <authorList>
            <person name="Wang Y."/>
            <person name="Stata M."/>
            <person name="Wang W."/>
            <person name="Stajich J.E."/>
            <person name="White M.M."/>
            <person name="Moncalvo J.M."/>
        </authorList>
    </citation>
    <scope>NUCLEOTIDE SEQUENCE [LARGE SCALE GENOMIC DNA]</scope>
    <source>
        <strain evidence="8 9">SC-DP-2</strain>
    </source>
</reference>
<comment type="caution">
    <text evidence="8">The sequence shown here is derived from an EMBL/GenBank/DDBJ whole genome shotgun (WGS) entry which is preliminary data.</text>
</comment>
<proteinExistence type="inferred from homology"/>
<keyword evidence="3 4" id="KW-0653">Protein transport</keyword>
<evidence type="ECO:0000313" key="8">
    <source>
        <dbReference type="EMBL" id="PVV01513.1"/>
    </source>
</evidence>
<dbReference type="PANTHER" id="PTHR14146:SF0">
    <property type="entry name" value="EXOCYST COMPLEX COMPONENT 4"/>
    <property type="match status" value="1"/>
</dbReference>
<evidence type="ECO:0000259" key="7">
    <source>
        <dbReference type="Pfam" id="PF20652"/>
    </source>
</evidence>
<evidence type="ECO:0000256" key="1">
    <source>
        <dbReference type="ARBA" id="ARBA00022448"/>
    </source>
</evidence>
<comment type="similarity">
    <text evidence="4">Belongs to the SEC8 family.</text>
</comment>
<feature type="region of interest" description="Disordered" evidence="5">
    <location>
        <begin position="1007"/>
        <end position="1027"/>
    </location>
</feature>
<dbReference type="GO" id="GO:0090522">
    <property type="term" value="P:vesicle tethering involved in exocytosis"/>
    <property type="evidence" value="ECO:0007669"/>
    <property type="project" value="UniProtKB-UniRule"/>
</dbReference>
<dbReference type="GO" id="GO:0006904">
    <property type="term" value="P:vesicle docking involved in exocytosis"/>
    <property type="evidence" value="ECO:0007669"/>
    <property type="project" value="InterPro"/>
</dbReference>